<name>A0A7X1ZA57_9LACT</name>
<evidence type="ECO:0000313" key="3">
    <source>
        <dbReference type="Proteomes" id="UP000439550"/>
    </source>
</evidence>
<dbReference type="Gene3D" id="3.30.420.10">
    <property type="entry name" value="Ribonuclease H-like superfamily/Ribonuclease H"/>
    <property type="match status" value="1"/>
</dbReference>
<dbReference type="InterPro" id="IPR001584">
    <property type="entry name" value="Integrase_cat-core"/>
</dbReference>
<evidence type="ECO:0000259" key="1">
    <source>
        <dbReference type="PROSITE" id="PS50994"/>
    </source>
</evidence>
<feature type="domain" description="Integrase catalytic" evidence="1">
    <location>
        <begin position="1"/>
        <end position="47"/>
    </location>
</feature>
<evidence type="ECO:0000313" key="2">
    <source>
        <dbReference type="EMBL" id="MQW40691.1"/>
    </source>
</evidence>
<sequence>LIFHSDQGSQFKAQAFRKLLDENNILASYSKPGYPYDNSVTEVFSST</sequence>
<dbReference type="AlphaFoldDB" id="A0A7X1ZA57"/>
<reference evidence="2 3" key="1">
    <citation type="submission" date="2019-10" db="EMBL/GenBank/DDBJ databases">
        <authorList>
            <person name="Dong K."/>
        </authorList>
    </citation>
    <scope>NUCLEOTIDE SEQUENCE [LARGE SCALE GENOMIC DNA]</scope>
    <source>
        <strain evidence="2 3">DSM 28960</strain>
    </source>
</reference>
<keyword evidence="3" id="KW-1185">Reference proteome</keyword>
<feature type="non-terminal residue" evidence="2">
    <location>
        <position position="1"/>
    </location>
</feature>
<dbReference type="SUPFAM" id="SSF53098">
    <property type="entry name" value="Ribonuclease H-like"/>
    <property type="match status" value="1"/>
</dbReference>
<dbReference type="PROSITE" id="PS50994">
    <property type="entry name" value="INTEGRASE"/>
    <property type="match status" value="1"/>
</dbReference>
<dbReference type="GO" id="GO:0003676">
    <property type="term" value="F:nucleic acid binding"/>
    <property type="evidence" value="ECO:0007669"/>
    <property type="project" value="InterPro"/>
</dbReference>
<dbReference type="EMBL" id="WITJ01000029">
    <property type="protein sequence ID" value="MQW40691.1"/>
    <property type="molecule type" value="Genomic_DNA"/>
</dbReference>
<dbReference type="GO" id="GO:0015074">
    <property type="term" value="P:DNA integration"/>
    <property type="evidence" value="ECO:0007669"/>
    <property type="project" value="InterPro"/>
</dbReference>
<dbReference type="InterPro" id="IPR036397">
    <property type="entry name" value="RNaseH_sf"/>
</dbReference>
<gene>
    <name evidence="2" type="ORF">GHI93_12285</name>
</gene>
<organism evidence="2 3">
    <name type="scientific">Lactococcus hircilactis</name>
    <dbReference type="NCBI Taxonomy" id="1494462"/>
    <lineage>
        <taxon>Bacteria</taxon>
        <taxon>Bacillati</taxon>
        <taxon>Bacillota</taxon>
        <taxon>Bacilli</taxon>
        <taxon>Lactobacillales</taxon>
        <taxon>Streptococcaceae</taxon>
        <taxon>Lactococcus</taxon>
    </lineage>
</organism>
<proteinExistence type="predicted"/>
<protein>
    <submittedName>
        <fullName evidence="2">DDE-type integrase/transposase/recombinase</fullName>
    </submittedName>
</protein>
<accession>A0A7X1ZA57</accession>
<dbReference type="InterPro" id="IPR012337">
    <property type="entry name" value="RNaseH-like_sf"/>
</dbReference>
<comment type="caution">
    <text evidence="2">The sequence shown here is derived from an EMBL/GenBank/DDBJ whole genome shotgun (WGS) entry which is preliminary data.</text>
</comment>
<dbReference type="OrthoDB" id="342869at2"/>
<dbReference type="Proteomes" id="UP000439550">
    <property type="component" value="Unassembled WGS sequence"/>
</dbReference>